<keyword evidence="1" id="KW-0378">Hydrolase</keyword>
<dbReference type="PANTHER" id="PTHR42776:SF27">
    <property type="entry name" value="DIPEPTIDYL PEPTIDASE FAMILY MEMBER 6"/>
    <property type="match status" value="1"/>
</dbReference>
<gene>
    <name evidence="3" type="ORF">D0435_10515</name>
</gene>
<organism evidence="3 4">
    <name type="scientific">Anaerotruncus colihominis</name>
    <dbReference type="NCBI Taxonomy" id="169435"/>
    <lineage>
        <taxon>Bacteria</taxon>
        <taxon>Bacillati</taxon>
        <taxon>Bacillota</taxon>
        <taxon>Clostridia</taxon>
        <taxon>Eubacteriales</taxon>
        <taxon>Oscillospiraceae</taxon>
        <taxon>Anaerotruncus</taxon>
    </lineage>
</organism>
<sequence length="642" mass="71538">MQKKLLSVNNFKDMVYITEPSSNGRGDYSYSQQFWSERSNSYLGKCRFQGREQGFWAEEEGCNLNCPQISPNGQMAACIAQMPDGSKALWIYDLLQQKRTNIININDVEEFVWSADSSSICMIIVEKEPDKDGIRMVDSVGYRSNEDKGIRPEKRYILMIADIQNGKLKSLLCERKPLKKVIWMKTEDAVIVFSGETQSYLKVNVQSKIRTVLCSGLIMASKWSHAVLTQNEKYLFVPTSNFDNGSGQCSRLTCVETDGTGIVSVKHSGQIPEEWVPAYSDGDILETKNDYMGTSLESEAFFAVGERGGVSGIYCGTYYNGEILWKRICEGGVFTALTVVDKDTLLTVWSDADMPPELYKVGISCGEMKKVTDANAWTEKYALASQTRICVEVGTATKLYGYYMLPPMCLRNQVHDKLPVVLTVHGGPASSYCGGFFMERQLLAAQGYCVVYGDPRGSTGYGEDFARADYAFDGTAASDLMVLLDYVLEKIDMLDKSRQAVIGGSYGGYMTVWLAAHEKRFKTACALRGLFSYLDLTLLSEGAGQVPFGADTSSVLGEFIRDSVFLEGRKITIPLLICHGEKDMVCPVEGAYRLYAAVRDNQPQVPVELNIFKDCKHAIDPQSAENSIKFYDAVLSWLIKYL</sequence>
<dbReference type="SUPFAM" id="SSF82171">
    <property type="entry name" value="DPP6 N-terminal domain-like"/>
    <property type="match status" value="1"/>
</dbReference>
<keyword evidence="4" id="KW-1185">Reference proteome</keyword>
<dbReference type="GO" id="GO:0004252">
    <property type="term" value="F:serine-type endopeptidase activity"/>
    <property type="evidence" value="ECO:0007669"/>
    <property type="project" value="TreeGrafter"/>
</dbReference>
<feature type="domain" description="Peptidase S9 prolyl oligopeptidase catalytic" evidence="2">
    <location>
        <begin position="436"/>
        <end position="642"/>
    </location>
</feature>
<evidence type="ECO:0000256" key="1">
    <source>
        <dbReference type="ARBA" id="ARBA00022801"/>
    </source>
</evidence>
<comment type="caution">
    <text evidence="3">The sequence shown here is derived from an EMBL/GenBank/DDBJ whole genome shotgun (WGS) entry which is preliminary data.</text>
</comment>
<dbReference type="InterPro" id="IPR029058">
    <property type="entry name" value="AB_hydrolase_fold"/>
</dbReference>
<protein>
    <submittedName>
        <fullName evidence="3">S9 family peptidase</fullName>
    </submittedName>
</protein>
<reference evidence="3 4" key="1">
    <citation type="submission" date="2018-08" db="EMBL/GenBank/DDBJ databases">
        <title>Murine metabolic-syndrome-specific gut microbial biobank.</title>
        <authorList>
            <person name="Liu C."/>
        </authorList>
    </citation>
    <scope>NUCLEOTIDE SEQUENCE [LARGE SCALE GENOMIC DNA]</scope>
    <source>
        <strain evidence="3 4">28</strain>
    </source>
</reference>
<dbReference type="RefSeq" id="WP_160202371.1">
    <property type="nucleotide sequence ID" value="NZ_QXWK01000019.1"/>
</dbReference>
<dbReference type="EMBL" id="QXWK01000019">
    <property type="protein sequence ID" value="NBH62084.1"/>
    <property type="molecule type" value="Genomic_DNA"/>
</dbReference>
<dbReference type="SUPFAM" id="SSF53474">
    <property type="entry name" value="alpha/beta-Hydrolases"/>
    <property type="match status" value="1"/>
</dbReference>
<dbReference type="AlphaFoldDB" id="A0A845QKX2"/>
<dbReference type="Proteomes" id="UP000446866">
    <property type="component" value="Unassembled WGS sequence"/>
</dbReference>
<dbReference type="Gene3D" id="3.40.50.1820">
    <property type="entry name" value="alpha/beta hydrolase"/>
    <property type="match status" value="1"/>
</dbReference>
<accession>A0A845QKX2</accession>
<evidence type="ECO:0000313" key="4">
    <source>
        <dbReference type="Proteomes" id="UP000446866"/>
    </source>
</evidence>
<dbReference type="GO" id="GO:0006508">
    <property type="term" value="P:proteolysis"/>
    <property type="evidence" value="ECO:0007669"/>
    <property type="project" value="InterPro"/>
</dbReference>
<name>A0A845QKX2_9FIRM</name>
<evidence type="ECO:0000259" key="2">
    <source>
        <dbReference type="Pfam" id="PF00326"/>
    </source>
</evidence>
<dbReference type="InterPro" id="IPR001375">
    <property type="entry name" value="Peptidase_S9_cat"/>
</dbReference>
<dbReference type="Pfam" id="PF00326">
    <property type="entry name" value="Peptidase_S9"/>
    <property type="match status" value="1"/>
</dbReference>
<evidence type="ECO:0000313" key="3">
    <source>
        <dbReference type="EMBL" id="NBH62084.1"/>
    </source>
</evidence>
<proteinExistence type="predicted"/>
<dbReference type="PANTHER" id="PTHR42776">
    <property type="entry name" value="SERINE PEPTIDASE S9 FAMILY MEMBER"/>
    <property type="match status" value="1"/>
</dbReference>